<comment type="caution">
    <text evidence="1">The sequence shown here is derived from an EMBL/GenBank/DDBJ whole genome shotgun (WGS) entry which is preliminary data.</text>
</comment>
<evidence type="ECO:0000313" key="1">
    <source>
        <dbReference type="EMBL" id="PNX93310.1"/>
    </source>
</evidence>
<reference evidence="1 2" key="2">
    <citation type="journal article" date="2017" name="Front. Plant Sci.">
        <title>Gene Classification and Mining of Molecular Markers Useful in Red Clover (Trifolium pratense) Breeding.</title>
        <authorList>
            <person name="Istvanek J."/>
            <person name="Dluhosova J."/>
            <person name="Dluhos P."/>
            <person name="Patkova L."/>
            <person name="Nedelnik J."/>
            <person name="Repkova J."/>
        </authorList>
    </citation>
    <scope>NUCLEOTIDE SEQUENCE [LARGE SCALE GENOMIC DNA]</scope>
    <source>
        <strain evidence="2">cv. Tatra</strain>
        <tissue evidence="1">Young leaves</tissue>
    </source>
</reference>
<dbReference type="EMBL" id="ASHM01011385">
    <property type="protein sequence ID" value="PNX93310.1"/>
    <property type="molecule type" value="Genomic_DNA"/>
</dbReference>
<proteinExistence type="predicted"/>
<dbReference type="Proteomes" id="UP000236291">
    <property type="component" value="Unassembled WGS sequence"/>
</dbReference>
<sequence length="95" mass="10948">MLGGKLIEWLMTTTRFAASPQVGMPVIRFEAKKSSDPTFQQYKPVANFESRSSLVRMISRDNFHNKQCILSGLFHFQTAKNKTAFRGFWTCKILQ</sequence>
<dbReference type="AlphaFoldDB" id="A0A2K3MR69"/>
<name>A0A2K3MR69_TRIPR</name>
<evidence type="ECO:0000313" key="2">
    <source>
        <dbReference type="Proteomes" id="UP000236291"/>
    </source>
</evidence>
<organism evidence="1 2">
    <name type="scientific">Trifolium pratense</name>
    <name type="common">Red clover</name>
    <dbReference type="NCBI Taxonomy" id="57577"/>
    <lineage>
        <taxon>Eukaryota</taxon>
        <taxon>Viridiplantae</taxon>
        <taxon>Streptophyta</taxon>
        <taxon>Embryophyta</taxon>
        <taxon>Tracheophyta</taxon>
        <taxon>Spermatophyta</taxon>
        <taxon>Magnoliopsida</taxon>
        <taxon>eudicotyledons</taxon>
        <taxon>Gunneridae</taxon>
        <taxon>Pentapetalae</taxon>
        <taxon>rosids</taxon>
        <taxon>fabids</taxon>
        <taxon>Fabales</taxon>
        <taxon>Fabaceae</taxon>
        <taxon>Papilionoideae</taxon>
        <taxon>50 kb inversion clade</taxon>
        <taxon>NPAAA clade</taxon>
        <taxon>Hologalegina</taxon>
        <taxon>IRL clade</taxon>
        <taxon>Trifolieae</taxon>
        <taxon>Trifolium</taxon>
    </lineage>
</organism>
<protein>
    <submittedName>
        <fullName evidence="1">Uncharacterized protein</fullName>
    </submittedName>
</protein>
<accession>A0A2K3MR69</accession>
<reference evidence="1 2" key="1">
    <citation type="journal article" date="2014" name="Am. J. Bot.">
        <title>Genome assembly and annotation for red clover (Trifolium pratense; Fabaceae).</title>
        <authorList>
            <person name="Istvanek J."/>
            <person name="Jaros M."/>
            <person name="Krenek A."/>
            <person name="Repkova J."/>
        </authorList>
    </citation>
    <scope>NUCLEOTIDE SEQUENCE [LARGE SCALE GENOMIC DNA]</scope>
    <source>
        <strain evidence="2">cv. Tatra</strain>
        <tissue evidence="1">Young leaves</tissue>
    </source>
</reference>
<gene>
    <name evidence="1" type="ORF">L195_g016461</name>
</gene>